<dbReference type="Proteomes" id="UP000325760">
    <property type="component" value="Segment"/>
</dbReference>
<dbReference type="KEGG" id="vg:63926172"/>
<protein>
    <submittedName>
        <fullName evidence="1">Head-to-tail stopper</fullName>
    </submittedName>
</protein>
<name>A0A5J6TH66_9CAUD</name>
<sequence length="118" mass="13211">MTAFNVPEPFEVTHITKVAIGKNPAGQIKYQDVPRKRWVRAFDQPRAEEVQAGQLAGRKVTELMMADDEGDWPSDSVVVLWDGRRFEVNGDVRDENLGPYGFTPGFVVPLRRVTNGPA</sequence>
<dbReference type="GeneID" id="63926172"/>
<keyword evidence="2" id="KW-1185">Reference proteome</keyword>
<evidence type="ECO:0000313" key="2">
    <source>
        <dbReference type="Proteomes" id="UP000325760"/>
    </source>
</evidence>
<dbReference type="RefSeq" id="YP_010051680.1">
    <property type="nucleotide sequence ID" value="NC_054446.1"/>
</dbReference>
<gene>
    <name evidence="1" type="primary">10</name>
    <name evidence="1" type="ORF">PBI_LEMURIA_10</name>
</gene>
<dbReference type="EMBL" id="MN234185">
    <property type="protein sequence ID" value="QFG10090.1"/>
    <property type="molecule type" value="Genomic_DNA"/>
</dbReference>
<reference evidence="1 2" key="1">
    <citation type="submission" date="2019-07" db="EMBL/GenBank/DDBJ databases">
        <authorList>
            <person name="Divens A.M."/>
            <person name="Garlena R.A."/>
            <person name="Russell D.A."/>
            <person name="Pope W.H."/>
            <person name="Jacobs-Sera D."/>
            <person name="Hatfull G.F."/>
        </authorList>
    </citation>
    <scope>NUCLEOTIDE SEQUENCE [LARGE SCALE GENOMIC DNA]</scope>
</reference>
<organism evidence="1 2">
    <name type="scientific">Mycobacterium phage Lemuria</name>
    <dbReference type="NCBI Taxonomy" id="2599868"/>
    <lineage>
        <taxon>Viruses</taxon>
        <taxon>Duplodnaviria</taxon>
        <taxon>Heunggongvirae</taxon>
        <taxon>Uroviricota</taxon>
        <taxon>Caudoviricetes</taxon>
        <taxon>Gclasvirinae</taxon>
        <taxon>Jolieduovirus</taxon>
        <taxon>Jolieduovirus lemuria</taxon>
    </lineage>
</organism>
<evidence type="ECO:0000313" key="1">
    <source>
        <dbReference type="EMBL" id="QFG10090.1"/>
    </source>
</evidence>
<accession>A0A5J6TH66</accession>
<proteinExistence type="predicted"/>